<gene>
    <name evidence="3" type="primary">rimR4</name>
</gene>
<dbReference type="Gene3D" id="1.25.40.10">
    <property type="entry name" value="Tetratricopeptide repeat domain"/>
    <property type="match status" value="1"/>
</dbReference>
<dbReference type="InterPro" id="IPR036388">
    <property type="entry name" value="WH-like_DNA-bd_sf"/>
</dbReference>
<dbReference type="PROSITE" id="PS00622">
    <property type="entry name" value="HTH_LUXR_1"/>
    <property type="match status" value="1"/>
</dbReference>
<dbReference type="InterPro" id="IPR000792">
    <property type="entry name" value="Tscrpt_reg_LuxR_C"/>
</dbReference>
<dbReference type="GeneID" id="66860054"/>
<dbReference type="InterPro" id="IPR016032">
    <property type="entry name" value="Sig_transdc_resp-reg_C-effctor"/>
</dbReference>
<evidence type="ECO:0000256" key="2">
    <source>
        <dbReference type="ARBA" id="ARBA00022840"/>
    </source>
</evidence>
<dbReference type="GO" id="GO:0005737">
    <property type="term" value="C:cytoplasm"/>
    <property type="evidence" value="ECO:0007669"/>
    <property type="project" value="TreeGrafter"/>
</dbReference>
<sequence>MVQDRSTTSCADSTLVGRADDIGALDRLAREARWGKAGSVVVTGPAGVGKSALLHAFLDGDACRHAKVLRGTCEETTAGDSLYALRALLGPAVRDASRDDTACRALLALTPGALADDPPHAPAVQRAFHDLYRLAADELSRHPLVLALDDVHHCDELSLRWLDFLLRRADGLPLLVVLTRQAEGTVLSRGAPAHRALADLTAHRRTTMLRLLPLTETDVAEAVRRAFPAPAAPVFVSRAWAVTAGNPRLLDHLLRELRAEGAGSGVVGADRIPEVGGRVLAHWTRTFLDRRPAWVGEVARAVAVLGEQGTDLVGPLAAVPADVVEDALTVLRGAGLLLPGGRHFTDGSVRAAVLATLDTHTLVCLRTRAALLLSDAGRPAEEVAGHILELPSVSEPWMPGVLREAAVRAGKRGAPEAAARYLYRVLEVDPGSVEVRARLAGALAETDPPAAMGLLRGALAPSVDIRTRARIAAQFGTTCLAAREGSAALGMLEEVLDALDAELGPDPLPADRELRTLVESVLLIVGAHSRSTFAGARKRAAGMAVPEGDTPAQRQKLGAMAVLRVFDDEADPEPAVQCALRAVRSPQLPLKNWSLINSGFVLALADRTDDALRALDRLLRHGRENSAVWTYSLALSIRALVLHGLGSLPDALADARRAVQISEAEQWGETVALPRLALAGVLVDRGEAARAEKLLAGIDPVWRDQYVWSFYRYLLVHGRARHALGDPEGALALFLECGRSLEEAEVRNALYLPWWAEAACVLAELGRAEEARDLAAHGTRLARRWGTPRVLGLAALARGVATPGEKGVALLGEAVQALAASPARVEHARAELVLGQTLLAADDRRGAREHLRAAADLAQRCGALTLGQNARGALLAAGGRMRKMTGSPLDLLTSMERKVAGLAAGGARNRSIAQSLHVSVRTVEMHLTNVYRKLAITERAQLAAVLRTPGVRGARVPRQASRTRGQR</sequence>
<dbReference type="PANTHER" id="PTHR16305:SF35">
    <property type="entry name" value="TRANSCRIPTIONAL ACTIVATOR DOMAIN"/>
    <property type="match status" value="1"/>
</dbReference>
<dbReference type="Gene3D" id="1.10.10.10">
    <property type="entry name" value="Winged helix-like DNA-binding domain superfamily/Winged helix DNA-binding domain"/>
    <property type="match status" value="1"/>
</dbReference>
<organism evidence="3">
    <name type="scientific">Streptomyces rimosus</name>
    <dbReference type="NCBI Taxonomy" id="1927"/>
    <lineage>
        <taxon>Bacteria</taxon>
        <taxon>Bacillati</taxon>
        <taxon>Actinomycetota</taxon>
        <taxon>Actinomycetes</taxon>
        <taxon>Kitasatosporales</taxon>
        <taxon>Streptomycetaceae</taxon>
        <taxon>Streptomyces</taxon>
    </lineage>
</organism>
<dbReference type="InterPro" id="IPR041664">
    <property type="entry name" value="AAA_16"/>
</dbReference>
<dbReference type="PROSITE" id="PS50043">
    <property type="entry name" value="HTH_LUXR_2"/>
    <property type="match status" value="1"/>
</dbReference>
<dbReference type="SUPFAM" id="SSF52540">
    <property type="entry name" value="P-loop containing nucleoside triphosphate hydrolases"/>
    <property type="match status" value="1"/>
</dbReference>
<dbReference type="Pfam" id="PF13191">
    <property type="entry name" value="AAA_16"/>
    <property type="match status" value="1"/>
</dbReference>
<keyword evidence="1" id="KW-0547">Nucleotide-binding</keyword>
<accession>A0A410N6Y2</accession>
<keyword evidence="2" id="KW-0067">ATP-binding</keyword>
<proteinExistence type="predicted"/>
<dbReference type="GO" id="GO:0006355">
    <property type="term" value="P:regulation of DNA-templated transcription"/>
    <property type="evidence" value="ECO:0007669"/>
    <property type="project" value="InterPro"/>
</dbReference>
<dbReference type="InterPro" id="IPR027417">
    <property type="entry name" value="P-loop_NTPase"/>
</dbReference>
<dbReference type="GO" id="GO:0003677">
    <property type="term" value="F:DNA binding"/>
    <property type="evidence" value="ECO:0007669"/>
    <property type="project" value="InterPro"/>
</dbReference>
<dbReference type="PRINTS" id="PR00038">
    <property type="entry name" value="HTHLUXR"/>
</dbReference>
<dbReference type="SMART" id="SM00421">
    <property type="entry name" value="HTH_LUXR"/>
    <property type="match status" value="1"/>
</dbReference>
<dbReference type="GO" id="GO:0004016">
    <property type="term" value="F:adenylate cyclase activity"/>
    <property type="evidence" value="ECO:0007669"/>
    <property type="project" value="TreeGrafter"/>
</dbReference>
<name>A0A410N6Y2_STRRM</name>
<protein>
    <submittedName>
        <fullName evidence="3">LuxR family transcriptional regulator</fullName>
    </submittedName>
</protein>
<dbReference type="SUPFAM" id="SSF46894">
    <property type="entry name" value="C-terminal effector domain of the bipartite response regulators"/>
    <property type="match status" value="1"/>
</dbReference>
<dbReference type="PANTHER" id="PTHR16305">
    <property type="entry name" value="TESTICULAR SOLUBLE ADENYLYL CYCLASE"/>
    <property type="match status" value="1"/>
</dbReference>
<dbReference type="CDD" id="cd06170">
    <property type="entry name" value="LuxR_C_like"/>
    <property type="match status" value="1"/>
</dbReference>
<dbReference type="OMA" id="WWAEAAC"/>
<dbReference type="AlphaFoldDB" id="A0A410N6Y2"/>
<dbReference type="Gene3D" id="3.40.50.300">
    <property type="entry name" value="P-loop containing nucleotide triphosphate hydrolases"/>
    <property type="match status" value="1"/>
</dbReference>
<evidence type="ECO:0000256" key="1">
    <source>
        <dbReference type="ARBA" id="ARBA00022741"/>
    </source>
</evidence>
<evidence type="ECO:0000313" key="3">
    <source>
        <dbReference type="EMBL" id="QAS68951.1"/>
    </source>
</evidence>
<dbReference type="Pfam" id="PF00196">
    <property type="entry name" value="GerE"/>
    <property type="match status" value="1"/>
</dbReference>
<dbReference type="InterPro" id="IPR011990">
    <property type="entry name" value="TPR-like_helical_dom_sf"/>
</dbReference>
<dbReference type="EMBL" id="MK300953">
    <property type="protein sequence ID" value="QAS68951.1"/>
    <property type="molecule type" value="Genomic_DNA"/>
</dbReference>
<dbReference type="GO" id="GO:0005524">
    <property type="term" value="F:ATP binding"/>
    <property type="evidence" value="ECO:0007669"/>
    <property type="project" value="UniProtKB-KW"/>
</dbReference>
<dbReference type="RefSeq" id="WP_003982112.1">
    <property type="nucleotide sequence ID" value="NZ_CP023688.1"/>
</dbReference>
<reference evidence="3" key="1">
    <citation type="submission" date="2018-12" db="EMBL/GenBank/DDBJ databases">
        <authorList>
            <person name="Ma Z."/>
            <person name="Song Z."/>
            <person name="Zhao Y."/>
            <person name="Yu X."/>
        </authorList>
    </citation>
    <scope>NUCLEOTIDE SEQUENCE</scope>
    <source>
        <strain evidence="3">M527</strain>
    </source>
</reference>
<dbReference type="SUPFAM" id="SSF48452">
    <property type="entry name" value="TPR-like"/>
    <property type="match status" value="2"/>
</dbReference>